<evidence type="ECO:0000313" key="1">
    <source>
        <dbReference type="EMBL" id="AAW39047.1"/>
    </source>
</evidence>
<dbReference type="HOGENOM" id="CLU_3268917_0_0_0"/>
<name>Q3ZAA5_DEHM1</name>
<reference evidence="1 2" key="1">
    <citation type="journal article" date="2005" name="Science">
        <title>Genome sequence of the PCE-dechlorinating bacterium Dehalococcoides ethenogenes.</title>
        <authorList>
            <person name="Seshadri R."/>
            <person name="Adrian L."/>
            <person name="Fouts D.E."/>
            <person name="Eisen J.A."/>
            <person name="Phillippy A.M."/>
            <person name="Methe B.A."/>
            <person name="Ward N.L."/>
            <person name="Nelson W.C."/>
            <person name="Deboy R.T."/>
            <person name="Khouri H.M."/>
            <person name="Kolonay J.F."/>
            <person name="Dodson R.J."/>
            <person name="Daugherty S.C."/>
            <person name="Brinkac L.M."/>
            <person name="Sullivan S.A."/>
            <person name="Madupu R."/>
            <person name="Nelson K.E."/>
            <person name="Kang K.H."/>
            <person name="Impraim M."/>
            <person name="Tran K."/>
            <person name="Robinson J.M."/>
            <person name="Forberger H.A."/>
            <person name="Fraser C.M."/>
            <person name="Zinder S.H."/>
            <person name="Heidelberg J.F."/>
        </authorList>
    </citation>
    <scope>NUCLEOTIDE SEQUENCE [LARGE SCALE GENOMIC DNA]</scope>
    <source>
        <strain evidence="2">ATCC BAA-2266 / KCTC 15142 / 195</strain>
    </source>
</reference>
<sequence length="41" mass="4614">MGTYSLRRAGIYVCLPGPKILIDSNLSRLADCKEFFLGFTF</sequence>
<evidence type="ECO:0000313" key="2">
    <source>
        <dbReference type="Proteomes" id="UP000008289"/>
    </source>
</evidence>
<keyword evidence="2" id="KW-1185">Reference proteome</keyword>
<gene>
    <name evidence="1" type="ordered locus">DET0093</name>
</gene>
<protein>
    <submittedName>
        <fullName evidence="1">Uncharacterized protein</fullName>
    </submittedName>
</protein>
<dbReference type="Proteomes" id="UP000008289">
    <property type="component" value="Chromosome"/>
</dbReference>
<dbReference type="AlphaFoldDB" id="Q3ZAA5"/>
<dbReference type="EMBL" id="CP000027">
    <property type="protein sequence ID" value="AAW39047.1"/>
    <property type="molecule type" value="Genomic_DNA"/>
</dbReference>
<accession>Q3ZAA5</accession>
<dbReference type="InParanoid" id="Q3ZAA5"/>
<proteinExistence type="predicted"/>
<organism evidence="1 2">
    <name type="scientific">Dehalococcoides mccartyi (strain ATCC BAA-2266 / KCTC 15142 / 195)</name>
    <name type="common">Dehalococcoides ethenogenes (strain 195)</name>
    <dbReference type="NCBI Taxonomy" id="243164"/>
    <lineage>
        <taxon>Bacteria</taxon>
        <taxon>Bacillati</taxon>
        <taxon>Chloroflexota</taxon>
        <taxon>Dehalococcoidia</taxon>
        <taxon>Dehalococcoidales</taxon>
        <taxon>Dehalococcoidaceae</taxon>
        <taxon>Dehalococcoides</taxon>
    </lineage>
</organism>
<dbReference type="KEGG" id="det:DET0093"/>